<evidence type="ECO:0000256" key="2">
    <source>
        <dbReference type="SAM" id="MobiDB-lite"/>
    </source>
</evidence>
<comment type="caution">
    <text evidence="4">The sequence shown here is derived from an EMBL/GenBank/DDBJ whole genome shotgun (WGS) entry which is preliminary data.</text>
</comment>
<dbReference type="InterPro" id="IPR006201">
    <property type="entry name" value="Neur_channel"/>
</dbReference>
<evidence type="ECO:0000313" key="5">
    <source>
        <dbReference type="Proteomes" id="UP001626550"/>
    </source>
</evidence>
<evidence type="ECO:0000313" key="4">
    <source>
        <dbReference type="EMBL" id="KAL3317079.1"/>
    </source>
</evidence>
<keyword evidence="3" id="KW-0812">Transmembrane</keyword>
<dbReference type="InterPro" id="IPR036719">
    <property type="entry name" value="Neuro-gated_channel_TM_sf"/>
</dbReference>
<dbReference type="AlphaFoldDB" id="A0ABD2QBY9"/>
<dbReference type="Proteomes" id="UP001626550">
    <property type="component" value="Unassembled WGS sequence"/>
</dbReference>
<evidence type="ECO:0000256" key="3">
    <source>
        <dbReference type="SAM" id="Phobius"/>
    </source>
</evidence>
<protein>
    <submittedName>
        <fullName evidence="4">Uncharacterized protein</fullName>
    </submittedName>
</protein>
<dbReference type="PANTHER" id="PTHR18945">
    <property type="entry name" value="NEUROTRANSMITTER GATED ION CHANNEL"/>
    <property type="match status" value="1"/>
</dbReference>
<name>A0ABD2QBY9_9PLAT</name>
<keyword evidence="3" id="KW-1133">Transmembrane helix</keyword>
<organism evidence="4 5">
    <name type="scientific">Cichlidogyrus casuarinus</name>
    <dbReference type="NCBI Taxonomy" id="1844966"/>
    <lineage>
        <taxon>Eukaryota</taxon>
        <taxon>Metazoa</taxon>
        <taxon>Spiralia</taxon>
        <taxon>Lophotrochozoa</taxon>
        <taxon>Platyhelminthes</taxon>
        <taxon>Monogenea</taxon>
        <taxon>Monopisthocotylea</taxon>
        <taxon>Dactylogyridea</taxon>
        <taxon>Ancyrocephalidae</taxon>
        <taxon>Cichlidogyrus</taxon>
    </lineage>
</organism>
<dbReference type="EMBL" id="JBJKFK010000434">
    <property type="protein sequence ID" value="KAL3317079.1"/>
    <property type="molecule type" value="Genomic_DNA"/>
</dbReference>
<gene>
    <name evidence="4" type="ORF">Ciccas_004274</name>
</gene>
<keyword evidence="5" id="KW-1185">Reference proteome</keyword>
<dbReference type="SUPFAM" id="SSF90112">
    <property type="entry name" value="Neurotransmitter-gated ion-channel transmembrane pore"/>
    <property type="match status" value="1"/>
</dbReference>
<feature type="region of interest" description="Disordered" evidence="2">
    <location>
        <begin position="234"/>
        <end position="258"/>
    </location>
</feature>
<evidence type="ECO:0000256" key="1">
    <source>
        <dbReference type="ARBA" id="ARBA00004141"/>
    </source>
</evidence>
<dbReference type="InterPro" id="IPR036734">
    <property type="entry name" value="Neur_chan_lig-bd_sf"/>
</dbReference>
<dbReference type="GO" id="GO:0016020">
    <property type="term" value="C:membrane"/>
    <property type="evidence" value="ECO:0007669"/>
    <property type="project" value="UniProtKB-SubCell"/>
</dbReference>
<accession>A0ABD2QBY9</accession>
<feature type="compositionally biased region" description="Polar residues" evidence="2">
    <location>
        <begin position="234"/>
        <end position="252"/>
    </location>
</feature>
<feature type="transmembrane region" description="Helical" evidence="3">
    <location>
        <begin position="201"/>
        <end position="222"/>
    </location>
</feature>
<sequence length="305" mass="34994">MQDEDFWNPRLNVDNAQGEPKEIVSHEVEFMEPNHEAYMIEKRRIKGVFHETLELKHFPFDCQDLSITITSERPVEEIELIASPSDISHVDQRCADDSQEWNIFRHVDIEPIEIQAAYSMGPGKRRQPGLIFTSRAARRSGYFMVNTVLISCVLCLLAFTTFSVPPKESNRLQLSLLLLLTTVTFKFAASQNLPKISYLTYLDKVVLTNFFMLVAMAVWHALARYMSTPTEFQPQSQDQLQQETPTTPNPSASVEERSESLTLPRFNLKLMEAIAFGCFMSCYVLGFLAFLLMIYWDVSIIPCMI</sequence>
<proteinExistence type="predicted"/>
<dbReference type="Gene3D" id="2.70.170.10">
    <property type="entry name" value="Neurotransmitter-gated ion-channel ligand-binding domain"/>
    <property type="match status" value="1"/>
</dbReference>
<dbReference type="Gene3D" id="1.20.58.390">
    <property type="entry name" value="Neurotransmitter-gated ion-channel transmembrane domain"/>
    <property type="match status" value="1"/>
</dbReference>
<reference evidence="4 5" key="1">
    <citation type="submission" date="2024-11" db="EMBL/GenBank/DDBJ databases">
        <title>Adaptive evolution of stress response genes in parasites aligns with host niche diversity.</title>
        <authorList>
            <person name="Hahn C."/>
            <person name="Resl P."/>
        </authorList>
    </citation>
    <scope>NUCLEOTIDE SEQUENCE [LARGE SCALE GENOMIC DNA]</scope>
    <source>
        <strain evidence="4">EGGRZ-B1_66</strain>
        <tissue evidence="4">Body</tissue>
    </source>
</reference>
<feature type="transmembrane region" description="Helical" evidence="3">
    <location>
        <begin position="172"/>
        <end position="189"/>
    </location>
</feature>
<dbReference type="InterPro" id="IPR038050">
    <property type="entry name" value="Neuro_actylchol_rec"/>
</dbReference>
<keyword evidence="3" id="KW-0472">Membrane</keyword>
<feature type="transmembrane region" description="Helical" evidence="3">
    <location>
        <begin position="273"/>
        <end position="296"/>
    </location>
</feature>
<feature type="transmembrane region" description="Helical" evidence="3">
    <location>
        <begin position="141"/>
        <end position="160"/>
    </location>
</feature>
<comment type="subcellular location">
    <subcellularLocation>
        <location evidence="1">Membrane</location>
        <topology evidence="1">Multi-pass membrane protein</topology>
    </subcellularLocation>
</comment>